<evidence type="ECO:0000256" key="7">
    <source>
        <dbReference type="ARBA" id="ARBA00022676"/>
    </source>
</evidence>
<comment type="caution">
    <text evidence="14">The sequence shown here is derived from an EMBL/GenBank/DDBJ whole genome shotgun (WGS) entry which is preliminary data.</text>
</comment>
<evidence type="ECO:0000313" key="14">
    <source>
        <dbReference type="EMBL" id="GAA4936318.1"/>
    </source>
</evidence>
<reference evidence="15" key="1">
    <citation type="journal article" date="2019" name="Int. J. Syst. Evol. Microbiol.">
        <title>The Global Catalogue of Microorganisms (GCM) 10K type strain sequencing project: providing services to taxonomists for standard genome sequencing and annotation.</title>
        <authorList>
            <consortium name="The Broad Institute Genomics Platform"/>
            <consortium name="The Broad Institute Genome Sequencing Center for Infectious Disease"/>
            <person name="Wu L."/>
            <person name="Ma J."/>
        </authorList>
    </citation>
    <scope>NUCLEOTIDE SEQUENCE [LARGE SCALE GENOMIC DNA]</scope>
    <source>
        <strain evidence="15">JCM 19134</strain>
    </source>
</reference>
<evidence type="ECO:0000256" key="4">
    <source>
        <dbReference type="ARBA" id="ARBA00020585"/>
    </source>
</evidence>
<accession>A0AAV3TZC9</accession>
<evidence type="ECO:0000256" key="10">
    <source>
        <dbReference type="ARBA" id="ARBA00022989"/>
    </source>
</evidence>
<sequence length="614" mass="69060">MMHDILSANGLTIFETTLLVFFVATFSWISVAFWSGFLGFVLQLSNRDPLTLTAQHGIAKSSQLDEFRTAVIMPVYNEDVDRVIAGFETSFRSMVATGNIDHFDFYLLSDSQSEAIKAQELRAWRHLQARLGHLADHIYYRNRTDNKNRKVGNIEEFCQRWGWRYEAMIVLDADSVMTGSCMVDLASRMKANPKLGLLQTVPIPVRQTTTFGRFLQFAASLCSPMLATGLAFWQTDNANYWGHNAIIRVQAFVTSCGLPVLPGKAPFGGEILSHDFVEAALLRRSGWQVLLDAKQGGSFEEVPGNILDYATRDRRWLQGNIQHLGLLGAAKLTLMSRLHMLLGAMAYLTSVLWFVMLLLSSLDAVSRAVAPKEFFSAGYQLFPSWPIAKTGVIISLLVVTACLLLLPKMFSLILACRDNAKSYGGVVRLSASAVFEFFFAVIIAPIMMVFHTCFVFSTLSGVNITWNAQPREGRTLSWGETFRRTWWVSLLALAWAGVTAYYTTTYFYWLLPVVTGLILAAPIIRWSSSPRVGLWLRKHRFLLSPSEACHCIELEELDHSLEQVRYDLSKPALDESINPELLPDVYLAMPKQSLFKYQKPKPAYKPTGTQPIVR</sequence>
<evidence type="ECO:0000256" key="8">
    <source>
        <dbReference type="ARBA" id="ARBA00022679"/>
    </source>
</evidence>
<dbReference type="InterPro" id="IPR050321">
    <property type="entry name" value="Glycosyltr_2/OpgH_subfam"/>
</dbReference>
<evidence type="ECO:0000313" key="15">
    <source>
        <dbReference type="Proteomes" id="UP001409585"/>
    </source>
</evidence>
<keyword evidence="5" id="KW-1003">Cell membrane</keyword>
<evidence type="ECO:0000256" key="1">
    <source>
        <dbReference type="ARBA" id="ARBA00004429"/>
    </source>
</evidence>
<dbReference type="SUPFAM" id="SSF53448">
    <property type="entry name" value="Nucleotide-diphospho-sugar transferases"/>
    <property type="match status" value="1"/>
</dbReference>
<keyword evidence="15" id="KW-1185">Reference proteome</keyword>
<comment type="subcellular location">
    <subcellularLocation>
        <location evidence="1">Cell inner membrane</location>
        <topology evidence="1">Multi-pass membrane protein</topology>
    </subcellularLocation>
</comment>
<feature type="domain" description="Glycosyltransferase 2-like" evidence="13">
    <location>
        <begin position="169"/>
        <end position="363"/>
    </location>
</feature>
<dbReference type="NCBIfam" id="NF003958">
    <property type="entry name" value="PRK05454.2-1"/>
    <property type="match status" value="1"/>
</dbReference>
<feature type="transmembrane region" description="Helical" evidence="12">
    <location>
        <begin position="20"/>
        <end position="42"/>
    </location>
</feature>
<dbReference type="Pfam" id="PF13632">
    <property type="entry name" value="Glyco_trans_2_3"/>
    <property type="match status" value="1"/>
</dbReference>
<organism evidence="14 15">
    <name type="scientific">Halioxenophilus aromaticivorans</name>
    <dbReference type="NCBI Taxonomy" id="1306992"/>
    <lineage>
        <taxon>Bacteria</taxon>
        <taxon>Pseudomonadati</taxon>
        <taxon>Pseudomonadota</taxon>
        <taxon>Gammaproteobacteria</taxon>
        <taxon>Alteromonadales</taxon>
        <taxon>Alteromonadaceae</taxon>
        <taxon>Halioxenophilus</taxon>
    </lineage>
</organism>
<evidence type="ECO:0000256" key="11">
    <source>
        <dbReference type="ARBA" id="ARBA00023136"/>
    </source>
</evidence>
<dbReference type="NCBIfam" id="NF003962">
    <property type="entry name" value="PRK05454.2-5"/>
    <property type="match status" value="1"/>
</dbReference>
<evidence type="ECO:0000259" key="13">
    <source>
        <dbReference type="Pfam" id="PF13632"/>
    </source>
</evidence>
<comment type="similarity">
    <text evidence="3">Belongs to the glycosyltransferase 2 family. OpgH subfamily.</text>
</comment>
<dbReference type="GO" id="GO:0016758">
    <property type="term" value="F:hexosyltransferase activity"/>
    <property type="evidence" value="ECO:0007669"/>
    <property type="project" value="TreeGrafter"/>
</dbReference>
<feature type="transmembrane region" description="Helical" evidence="12">
    <location>
        <begin position="426"/>
        <end position="443"/>
    </location>
</feature>
<proteinExistence type="inferred from homology"/>
<dbReference type="InterPro" id="IPR001173">
    <property type="entry name" value="Glyco_trans_2-like"/>
</dbReference>
<dbReference type="AlphaFoldDB" id="A0AAV3TZC9"/>
<evidence type="ECO:0000256" key="9">
    <source>
        <dbReference type="ARBA" id="ARBA00022692"/>
    </source>
</evidence>
<evidence type="ECO:0000256" key="5">
    <source>
        <dbReference type="ARBA" id="ARBA00022475"/>
    </source>
</evidence>
<dbReference type="PANTHER" id="PTHR43867">
    <property type="entry name" value="CELLULOSE SYNTHASE CATALYTIC SUBUNIT A [UDP-FORMING]"/>
    <property type="match status" value="1"/>
</dbReference>
<dbReference type="CDD" id="cd04191">
    <property type="entry name" value="Glucan_BSP_MdoH"/>
    <property type="match status" value="1"/>
</dbReference>
<feature type="transmembrane region" description="Helical" evidence="12">
    <location>
        <begin position="382"/>
        <end position="406"/>
    </location>
</feature>
<evidence type="ECO:0000256" key="12">
    <source>
        <dbReference type="SAM" id="Phobius"/>
    </source>
</evidence>
<keyword evidence="8" id="KW-0808">Transferase</keyword>
<feature type="transmembrane region" description="Helical" evidence="12">
    <location>
        <begin position="341"/>
        <end position="362"/>
    </location>
</feature>
<keyword evidence="6" id="KW-0997">Cell inner membrane</keyword>
<protein>
    <recommendedName>
        <fullName evidence="4">Glucans biosynthesis glucosyltransferase H</fullName>
    </recommendedName>
</protein>
<feature type="transmembrane region" description="Helical" evidence="12">
    <location>
        <begin position="486"/>
        <end position="503"/>
    </location>
</feature>
<dbReference type="PANTHER" id="PTHR43867:SF5">
    <property type="entry name" value="GLUCANS BIOSYNTHESIS GLUCOSYLTRANSFERASE H"/>
    <property type="match status" value="1"/>
</dbReference>
<gene>
    <name evidence="14" type="ORF">GCM10025791_12520</name>
</gene>
<dbReference type="GO" id="GO:0005886">
    <property type="term" value="C:plasma membrane"/>
    <property type="evidence" value="ECO:0007669"/>
    <property type="project" value="UniProtKB-SubCell"/>
</dbReference>
<evidence type="ECO:0000256" key="6">
    <source>
        <dbReference type="ARBA" id="ARBA00022519"/>
    </source>
</evidence>
<feature type="transmembrane region" description="Helical" evidence="12">
    <location>
        <begin position="509"/>
        <end position="528"/>
    </location>
</feature>
<keyword evidence="7" id="KW-0328">Glycosyltransferase</keyword>
<evidence type="ECO:0000256" key="3">
    <source>
        <dbReference type="ARBA" id="ARBA00009337"/>
    </source>
</evidence>
<dbReference type="Proteomes" id="UP001409585">
    <property type="component" value="Unassembled WGS sequence"/>
</dbReference>
<comment type="pathway">
    <text evidence="2">Glycan metabolism; osmoregulated periplasmic glucan (OPG) biosynthesis.</text>
</comment>
<evidence type="ECO:0000256" key="2">
    <source>
        <dbReference type="ARBA" id="ARBA00005001"/>
    </source>
</evidence>
<dbReference type="InterPro" id="IPR029044">
    <property type="entry name" value="Nucleotide-diphossugar_trans"/>
</dbReference>
<keyword evidence="9 12" id="KW-0812">Transmembrane</keyword>
<keyword evidence="11 12" id="KW-0472">Membrane</keyword>
<keyword evidence="10 12" id="KW-1133">Transmembrane helix</keyword>
<name>A0AAV3TZC9_9ALTE</name>
<dbReference type="EMBL" id="BAABLX010000007">
    <property type="protein sequence ID" value="GAA4936318.1"/>
    <property type="molecule type" value="Genomic_DNA"/>
</dbReference>
<dbReference type="Gene3D" id="3.90.550.10">
    <property type="entry name" value="Spore Coat Polysaccharide Biosynthesis Protein SpsA, Chain A"/>
    <property type="match status" value="1"/>
</dbReference>